<dbReference type="GO" id="GO:0003677">
    <property type="term" value="F:DNA binding"/>
    <property type="evidence" value="ECO:0007669"/>
    <property type="project" value="UniProtKB-KW"/>
</dbReference>
<name>A0A382I1Q1_9ZZZZ</name>
<evidence type="ECO:0000313" key="3">
    <source>
        <dbReference type="EMBL" id="SVB93560.1"/>
    </source>
</evidence>
<keyword evidence="1" id="KW-0238">DNA-binding</keyword>
<dbReference type="SUPFAM" id="SSF46689">
    <property type="entry name" value="Homeodomain-like"/>
    <property type="match status" value="1"/>
</dbReference>
<dbReference type="InterPro" id="IPR009057">
    <property type="entry name" value="Homeodomain-like_sf"/>
</dbReference>
<evidence type="ECO:0000256" key="1">
    <source>
        <dbReference type="ARBA" id="ARBA00023125"/>
    </source>
</evidence>
<dbReference type="Pfam" id="PF00440">
    <property type="entry name" value="TetR_N"/>
    <property type="match status" value="1"/>
</dbReference>
<gene>
    <name evidence="3" type="ORF">METZ01_LOCUS246414</name>
</gene>
<dbReference type="InterPro" id="IPR001647">
    <property type="entry name" value="HTH_TetR"/>
</dbReference>
<sequence>MTMKNNRRLTQAERTEISDNRMLDTAVALIVERGPAATSLKEIGLMAGYSRGLAGQRFGSKEKLFAFVLRQVGENWLGHLKQATQELTGLTAIHTALDEHYKFCVEAPTQVRAFYTLWFESVNAGSELTEIIANIHKRRHADVKNWVVVDTSIDAVVKSRADDIAGQFCASVIGIVYSWLARRDNLDEIRSLHENLKNTMSLLISARGET</sequence>
<evidence type="ECO:0000259" key="2">
    <source>
        <dbReference type="PROSITE" id="PS50977"/>
    </source>
</evidence>
<dbReference type="PROSITE" id="PS50977">
    <property type="entry name" value="HTH_TETR_2"/>
    <property type="match status" value="1"/>
</dbReference>
<organism evidence="3">
    <name type="scientific">marine metagenome</name>
    <dbReference type="NCBI Taxonomy" id="408172"/>
    <lineage>
        <taxon>unclassified sequences</taxon>
        <taxon>metagenomes</taxon>
        <taxon>ecological metagenomes</taxon>
    </lineage>
</organism>
<protein>
    <recommendedName>
        <fullName evidence="2">HTH tetR-type domain-containing protein</fullName>
    </recommendedName>
</protein>
<dbReference type="EMBL" id="UINC01064674">
    <property type="protein sequence ID" value="SVB93560.1"/>
    <property type="molecule type" value="Genomic_DNA"/>
</dbReference>
<dbReference type="AlphaFoldDB" id="A0A382I1Q1"/>
<dbReference type="Gene3D" id="1.10.357.10">
    <property type="entry name" value="Tetracycline Repressor, domain 2"/>
    <property type="match status" value="1"/>
</dbReference>
<reference evidence="3" key="1">
    <citation type="submission" date="2018-05" db="EMBL/GenBank/DDBJ databases">
        <authorList>
            <person name="Lanie J.A."/>
            <person name="Ng W.-L."/>
            <person name="Kazmierczak K.M."/>
            <person name="Andrzejewski T.M."/>
            <person name="Davidsen T.M."/>
            <person name="Wayne K.J."/>
            <person name="Tettelin H."/>
            <person name="Glass J.I."/>
            <person name="Rusch D."/>
            <person name="Podicherti R."/>
            <person name="Tsui H.-C.T."/>
            <person name="Winkler M.E."/>
        </authorList>
    </citation>
    <scope>NUCLEOTIDE SEQUENCE</scope>
</reference>
<accession>A0A382I1Q1</accession>
<proteinExistence type="predicted"/>
<feature type="domain" description="HTH tetR-type" evidence="2">
    <location>
        <begin position="16"/>
        <end position="76"/>
    </location>
</feature>